<evidence type="ECO:0000256" key="7">
    <source>
        <dbReference type="HAMAP-Rule" id="MF_01894"/>
    </source>
</evidence>
<comment type="domain">
    <text evidence="7">Contains large globular domains required for ATP hydrolysis at each terminus and a third globular domain forming a flexible hinge near the middle of the molecule. These domains are separated by coiled-coil structures.</text>
</comment>
<keyword evidence="6 7" id="KW-0238">DNA-binding</keyword>
<gene>
    <name evidence="7" type="primary">smc</name>
    <name evidence="10" type="ORF">BSZ40_04290</name>
</gene>
<keyword evidence="11" id="KW-1185">Reference proteome</keyword>
<dbReference type="Gene3D" id="3.40.50.300">
    <property type="entry name" value="P-loop containing nucleotide triphosphate hydrolases"/>
    <property type="match status" value="2"/>
</dbReference>
<feature type="coiled-coil region" evidence="7">
    <location>
        <begin position="741"/>
        <end position="827"/>
    </location>
</feature>
<dbReference type="GO" id="GO:0005524">
    <property type="term" value="F:ATP binding"/>
    <property type="evidence" value="ECO:0007669"/>
    <property type="project" value="UniProtKB-UniRule"/>
</dbReference>
<dbReference type="SUPFAM" id="SSF52540">
    <property type="entry name" value="P-loop containing nucleoside triphosphate hydrolases"/>
    <property type="match status" value="1"/>
</dbReference>
<comment type="subcellular location">
    <subcellularLocation>
        <location evidence="1 7">Cytoplasm</location>
    </subcellularLocation>
</comment>
<dbReference type="InterPro" id="IPR036277">
    <property type="entry name" value="SMC_hinge_sf"/>
</dbReference>
<proteinExistence type="inferred from homology"/>
<dbReference type="HAMAP" id="MF_01894">
    <property type="entry name" value="Smc_prok"/>
    <property type="match status" value="1"/>
</dbReference>
<evidence type="ECO:0000256" key="5">
    <source>
        <dbReference type="ARBA" id="ARBA00023054"/>
    </source>
</evidence>
<evidence type="ECO:0000259" key="9">
    <source>
        <dbReference type="SMART" id="SM00968"/>
    </source>
</evidence>
<keyword evidence="5 7" id="KW-0175">Coiled coil</keyword>
<comment type="caution">
    <text evidence="10">The sequence shown here is derived from an EMBL/GenBank/DDBJ whole genome shotgun (WGS) entry which is preliminary data.</text>
</comment>
<dbReference type="GO" id="GO:0016887">
    <property type="term" value="F:ATP hydrolysis activity"/>
    <property type="evidence" value="ECO:0007669"/>
    <property type="project" value="InterPro"/>
</dbReference>
<dbReference type="GO" id="GO:0007062">
    <property type="term" value="P:sister chromatid cohesion"/>
    <property type="evidence" value="ECO:0007669"/>
    <property type="project" value="InterPro"/>
</dbReference>
<dbReference type="GO" id="GO:0006260">
    <property type="term" value="P:DNA replication"/>
    <property type="evidence" value="ECO:0007669"/>
    <property type="project" value="UniProtKB-UniRule"/>
</dbReference>
<dbReference type="PIRSF" id="PIRSF005719">
    <property type="entry name" value="SMC"/>
    <property type="match status" value="1"/>
</dbReference>
<dbReference type="FunCoup" id="A0A1Q5PXE8">
    <property type="interactions" value="194"/>
</dbReference>
<dbReference type="GO" id="GO:0007059">
    <property type="term" value="P:chromosome segregation"/>
    <property type="evidence" value="ECO:0007669"/>
    <property type="project" value="UniProtKB-UniRule"/>
</dbReference>
<feature type="domain" description="SMC hinge" evidence="9">
    <location>
        <begin position="505"/>
        <end position="684"/>
    </location>
</feature>
<dbReference type="InterPro" id="IPR024704">
    <property type="entry name" value="SMC"/>
</dbReference>
<feature type="compositionally biased region" description="Low complexity" evidence="8">
    <location>
        <begin position="613"/>
        <end position="631"/>
    </location>
</feature>
<dbReference type="EMBL" id="MQVS01000003">
    <property type="protein sequence ID" value="OKL52129.1"/>
    <property type="molecule type" value="Genomic_DNA"/>
</dbReference>
<keyword evidence="2 7" id="KW-0963">Cytoplasm</keyword>
<dbReference type="RefSeq" id="WP_073823634.1">
    <property type="nucleotide sequence ID" value="NZ_MQVS01000003.1"/>
</dbReference>
<dbReference type="FunFam" id="3.40.50.300:FF:000984">
    <property type="entry name" value="Chromosome partition protein Smc"/>
    <property type="match status" value="1"/>
</dbReference>
<evidence type="ECO:0000313" key="11">
    <source>
        <dbReference type="Proteomes" id="UP000185612"/>
    </source>
</evidence>
<comment type="similarity">
    <text evidence="7">Belongs to the SMC family.</text>
</comment>
<feature type="coiled-coil region" evidence="7">
    <location>
        <begin position="333"/>
        <end position="377"/>
    </location>
</feature>
<dbReference type="GO" id="GO:0003677">
    <property type="term" value="F:DNA binding"/>
    <property type="evidence" value="ECO:0007669"/>
    <property type="project" value="UniProtKB-UniRule"/>
</dbReference>
<dbReference type="GO" id="GO:0005737">
    <property type="term" value="C:cytoplasm"/>
    <property type="evidence" value="ECO:0007669"/>
    <property type="project" value="UniProtKB-SubCell"/>
</dbReference>
<comment type="function">
    <text evidence="7">Required for chromosome condensation and partitioning.</text>
</comment>
<dbReference type="GO" id="GO:0030261">
    <property type="term" value="P:chromosome condensation"/>
    <property type="evidence" value="ECO:0007669"/>
    <property type="project" value="InterPro"/>
</dbReference>
<evidence type="ECO:0000256" key="3">
    <source>
        <dbReference type="ARBA" id="ARBA00022741"/>
    </source>
</evidence>
<dbReference type="InParanoid" id="A0A1Q5PXE8"/>
<dbReference type="InterPro" id="IPR010935">
    <property type="entry name" value="SMC_hinge"/>
</dbReference>
<dbReference type="FunFam" id="3.40.50.300:FF:000901">
    <property type="entry name" value="Chromosome partition protein Smc"/>
    <property type="match status" value="1"/>
</dbReference>
<dbReference type="Proteomes" id="UP000185612">
    <property type="component" value="Unassembled WGS sequence"/>
</dbReference>
<feature type="region of interest" description="Disordered" evidence="8">
    <location>
        <begin position="563"/>
        <end position="631"/>
    </location>
</feature>
<evidence type="ECO:0000313" key="10">
    <source>
        <dbReference type="EMBL" id="OKL52129.1"/>
    </source>
</evidence>
<name>A0A1Q5PXE8_9ACTO</name>
<dbReference type="STRING" id="52770.BSZ40_04290"/>
<dbReference type="OrthoDB" id="9808768at2"/>
<dbReference type="Pfam" id="PF02463">
    <property type="entry name" value="SMC_N"/>
    <property type="match status" value="1"/>
</dbReference>
<reference evidence="11" key="1">
    <citation type="submission" date="2016-12" db="EMBL/GenBank/DDBJ databases">
        <authorList>
            <person name="Meng X."/>
        </authorList>
    </citation>
    <scope>NUCLEOTIDE SEQUENCE [LARGE SCALE GENOMIC DNA]</scope>
    <source>
        <strain evidence="11">DSM 20732</strain>
    </source>
</reference>
<dbReference type="InterPro" id="IPR003395">
    <property type="entry name" value="RecF/RecN/SMC_N"/>
</dbReference>
<keyword evidence="3 7" id="KW-0547">Nucleotide-binding</keyword>
<dbReference type="GO" id="GO:0005694">
    <property type="term" value="C:chromosome"/>
    <property type="evidence" value="ECO:0007669"/>
    <property type="project" value="InterPro"/>
</dbReference>
<dbReference type="InterPro" id="IPR027417">
    <property type="entry name" value="P-loop_NTPase"/>
</dbReference>
<comment type="subunit">
    <text evidence="7">Homodimer.</text>
</comment>
<feature type="coiled-coil region" evidence="7">
    <location>
        <begin position="874"/>
        <end position="964"/>
    </location>
</feature>
<feature type="compositionally biased region" description="Gly residues" evidence="8">
    <location>
        <begin position="598"/>
        <end position="612"/>
    </location>
</feature>
<organism evidence="10 11">
    <name type="scientific">Buchananella hordeovulneris</name>
    <dbReference type="NCBI Taxonomy" id="52770"/>
    <lineage>
        <taxon>Bacteria</taxon>
        <taxon>Bacillati</taxon>
        <taxon>Actinomycetota</taxon>
        <taxon>Actinomycetes</taxon>
        <taxon>Actinomycetales</taxon>
        <taxon>Actinomycetaceae</taxon>
        <taxon>Buchananella</taxon>
    </lineage>
</organism>
<evidence type="ECO:0000256" key="8">
    <source>
        <dbReference type="SAM" id="MobiDB-lite"/>
    </source>
</evidence>
<dbReference type="SMART" id="SM00968">
    <property type="entry name" value="SMC_hinge"/>
    <property type="match status" value="1"/>
</dbReference>
<dbReference type="PANTHER" id="PTHR43977">
    <property type="entry name" value="STRUCTURAL MAINTENANCE OF CHROMOSOMES PROTEIN 3"/>
    <property type="match status" value="1"/>
</dbReference>
<sequence length="1247" mass="129338">MHLRTLTLRGFKSFASATTLTLEPGITCVVGPNGSGKSNVVDALAWVMGEQGAKTLRGGSMADVIFAGTSGRSPLGRAEVELTIDNSDGALPIDYSEVTIARTLFRGGASEYRLNGAPCRLLDIQELLSDTGMGRQMHVIVGQGQLDAVLRASPEERRAFIEEAAGVLKHRRRKERALRKLDSMASNMARVRDLTGEIRRQLGPLARQARAARLAATVQARVRDAKSRLLADDLVQLGALVESVTGELEQLRGRRAELEELRGGVKGQLTQAEAAAHASAPALRAADELVATLAQQRERLVGLGQLAGERARTLAAPVGAAPGTDPEELEARAAQAAQEEAALAAELDAARAALTQAEQARAAASDADAAARHAQAEAARQRADHREHLARLTGAAGAAASRLEAAEGEHARLTGAVSEAAARLAAAQAEIAAAGDGALAADSSFAAAREQALTVLADAEATARQAASAVAATRADKARWDSRRDALALTLDPQDSTGTVAAASAAYRGRFAEFVAIAAGWEDAVAGALGAVADAAVLTSLTAAVDAVRAAQADDAAARLVVAEPETGGDPDTAADAAGGARTAGGTDGGTEAAGPEGAQGRGTGGTWGGAVAGPDGASAEGAANAGAQAGPTELPALPAGVSPNEACWALAAVRPAPAVAGLVGELLADTLLVADLATARDLVAAGQVRRAVTRRGDVVGVRFVHGQGAQAGSSALARQAAYTEAGREAELAATRASEALAAQTAANQALEAARAAAEEALRALRAHDAALAAQAEAAAKRGAAAKSAQAEQERAEAAAARSAAQLTSLRQAATAARELLAEAEAHPPVTDDATDAHREHTRAALAAAHQAETEARLALRTLEERVGHSSGRADALRAAARKERAAREETRRREQLRLARLSVAQDVAEQAGLAAAAAETSLQLAQARRAEVEAATAGTGAEIERLRRDLEAVNEELAAVTDAVHRDEIVLAEHALRHEQLVGRAHDELSVTPEVLIEEYGPHTLVPLLADEGAEEQKGQPYVRSEVEAMLTKAEKQLARLGTVNPLALEEHAALEERHTFLTEQLADLERSQADLMRIISEVDATVQTIFAEAFADTAAAFDQVFPRLFPGGKGKLFLTDPDDILTTGVEIEARPAGKRVGRLSLLSGGERSLAAVALLVSIFMARPSPFYVMDEVEAALDDANLGRLLDIFGQLRERSQLIVVTHQKRTMEIADALYGVTMKEGVTQVVSQRLAARPAPAAPGE</sequence>
<evidence type="ECO:0000256" key="4">
    <source>
        <dbReference type="ARBA" id="ARBA00022840"/>
    </source>
</evidence>
<protein>
    <recommendedName>
        <fullName evidence="7">Chromosome partition protein Smc</fullName>
    </recommendedName>
</protein>
<evidence type="ECO:0000256" key="2">
    <source>
        <dbReference type="ARBA" id="ARBA00022490"/>
    </source>
</evidence>
<keyword evidence="4 7" id="KW-0067">ATP-binding</keyword>
<dbReference type="InterPro" id="IPR011890">
    <property type="entry name" value="SMC_prok"/>
</dbReference>
<feature type="binding site" evidence="7">
    <location>
        <begin position="32"/>
        <end position="39"/>
    </location>
    <ligand>
        <name>ATP</name>
        <dbReference type="ChEBI" id="CHEBI:30616"/>
    </ligand>
</feature>
<dbReference type="SUPFAM" id="SSF75553">
    <property type="entry name" value="Smc hinge domain"/>
    <property type="match status" value="1"/>
</dbReference>
<accession>A0A1Q5PXE8</accession>
<dbReference type="AlphaFoldDB" id="A0A1Q5PXE8"/>
<evidence type="ECO:0000256" key="6">
    <source>
        <dbReference type="ARBA" id="ARBA00023125"/>
    </source>
</evidence>
<feature type="compositionally biased region" description="Low complexity" evidence="8">
    <location>
        <begin position="563"/>
        <end position="581"/>
    </location>
</feature>
<evidence type="ECO:0000256" key="1">
    <source>
        <dbReference type="ARBA" id="ARBA00004496"/>
    </source>
</evidence>